<organism evidence="2 3">
    <name type="scientific">Companilactobacillus nuruki</name>
    <dbReference type="NCBI Taxonomy" id="1993540"/>
    <lineage>
        <taxon>Bacteria</taxon>
        <taxon>Bacillati</taxon>
        <taxon>Bacillota</taxon>
        <taxon>Bacilli</taxon>
        <taxon>Lactobacillales</taxon>
        <taxon>Lactobacillaceae</taxon>
        <taxon>Companilactobacillus</taxon>
    </lineage>
</organism>
<evidence type="ECO:0000256" key="1">
    <source>
        <dbReference type="SAM" id="SignalP"/>
    </source>
</evidence>
<reference evidence="2 3" key="1">
    <citation type="submission" date="2017-05" db="EMBL/GenBank/DDBJ databases">
        <title>Lactobacillus nurukis nov., sp. nov., isolated from nuruk.</title>
        <authorList>
            <person name="Kim S.-J."/>
        </authorList>
    </citation>
    <scope>NUCLEOTIDE SEQUENCE [LARGE SCALE GENOMIC DNA]</scope>
    <source>
        <strain evidence="2 3">SYF10-1a</strain>
    </source>
</reference>
<evidence type="ECO:0000313" key="2">
    <source>
        <dbReference type="EMBL" id="PMD70686.1"/>
    </source>
</evidence>
<proteinExistence type="predicted"/>
<evidence type="ECO:0008006" key="4">
    <source>
        <dbReference type="Google" id="ProtNLM"/>
    </source>
</evidence>
<dbReference type="AlphaFoldDB" id="A0A2N7AUA4"/>
<evidence type="ECO:0000313" key="3">
    <source>
        <dbReference type="Proteomes" id="UP000235649"/>
    </source>
</evidence>
<protein>
    <recommendedName>
        <fullName evidence="4">Surface layer protein A domain-containing protein</fullName>
    </recommendedName>
</protein>
<keyword evidence="3" id="KW-1185">Reference proteome</keyword>
<dbReference type="RefSeq" id="WP_102196115.1">
    <property type="nucleotide sequence ID" value="NZ_NIPR01000020.1"/>
</dbReference>
<feature type="chain" id="PRO_5038750728" description="Surface layer protein A domain-containing protein" evidence="1">
    <location>
        <begin position="23"/>
        <end position="175"/>
    </location>
</feature>
<sequence length="175" mass="19286">MKKIIKVGLISALALTSFIEFSATNVQASAVPDYVHTYKVERVLAKGNQDMNGTDLFNFSLVTNRALGANTDWKFDQTAFNNSNVSGNKTMLRVATNEWVSKQNVATVYNTENGDTQGTKEPTKVYSLDYKTYSMNDTGKILPIGLWKSGKIIDMPDGVSYTQIATNEWIPVVGA</sequence>
<dbReference type="EMBL" id="NIPR01000020">
    <property type="protein sequence ID" value="PMD70686.1"/>
    <property type="molecule type" value="Genomic_DNA"/>
</dbReference>
<dbReference type="OrthoDB" id="2305711at2"/>
<gene>
    <name evidence="2" type="ORF">CBP76_06430</name>
</gene>
<keyword evidence="1" id="KW-0732">Signal</keyword>
<feature type="signal peptide" evidence="1">
    <location>
        <begin position="1"/>
        <end position="22"/>
    </location>
</feature>
<accession>A0A2N7AUA4</accession>
<comment type="caution">
    <text evidence="2">The sequence shown here is derived from an EMBL/GenBank/DDBJ whole genome shotgun (WGS) entry which is preliminary data.</text>
</comment>
<dbReference type="Proteomes" id="UP000235649">
    <property type="component" value="Unassembled WGS sequence"/>
</dbReference>
<name>A0A2N7AUA4_9LACO</name>